<organism evidence="9 10">
    <name type="scientific">Dethiosulfovibrio marinus</name>
    <dbReference type="NCBI Taxonomy" id="133532"/>
    <lineage>
        <taxon>Bacteria</taxon>
        <taxon>Thermotogati</taxon>
        <taxon>Synergistota</taxon>
        <taxon>Synergistia</taxon>
        <taxon>Synergistales</taxon>
        <taxon>Dethiosulfovibrionaceae</taxon>
        <taxon>Dethiosulfovibrio</taxon>
    </lineage>
</organism>
<dbReference type="NCBIfam" id="NF001030">
    <property type="entry name" value="PRK00110.1"/>
    <property type="match status" value="1"/>
</dbReference>
<keyword evidence="4 6" id="KW-0238">DNA-binding</keyword>
<evidence type="ECO:0000256" key="2">
    <source>
        <dbReference type="ARBA" id="ARBA00022490"/>
    </source>
</evidence>
<dbReference type="InterPro" id="IPR029072">
    <property type="entry name" value="YebC-like"/>
</dbReference>
<comment type="caution">
    <text evidence="9">The sequence shown here is derived from an EMBL/GenBank/DDBJ whole genome shotgun (WGS) entry which is preliminary data.</text>
</comment>
<sequence length="248" mass="26887">MSGHSKWANIKHRKAAQDAKRGNLFQKLIKAIIIAAKEGGGDPATNIRLKAALDRAKAASVPSNNIERAIKRGTGEIEGATYEELAYEGYGPEGVAVIVECLTDNKNRTTPEIRMIFDRNGGSLGATGCVAWMFERRGVINIGGDDLNEEDLMEAALEAGAEDVENDGGFVVYTDPSVVDEVKEGLESKGFAIDEAESQLVPKTTVKIANPDKARKILKLMDLLEGHDDVQNVSSNFDIPEEIMDQVE</sequence>
<evidence type="ECO:0000256" key="3">
    <source>
        <dbReference type="ARBA" id="ARBA00023015"/>
    </source>
</evidence>
<comment type="subcellular location">
    <subcellularLocation>
        <location evidence="6">Cytoplasm</location>
    </subcellularLocation>
</comment>
<keyword evidence="5 6" id="KW-0804">Transcription</keyword>
<dbReference type="EMBL" id="JAKGUD010000003">
    <property type="protein sequence ID" value="MCF4142113.1"/>
    <property type="molecule type" value="Genomic_DNA"/>
</dbReference>
<dbReference type="PANTHER" id="PTHR12532">
    <property type="entry name" value="TRANSLATIONAL ACTIVATOR OF CYTOCHROME C OXIDASE 1"/>
    <property type="match status" value="1"/>
</dbReference>
<dbReference type="InterPro" id="IPR017856">
    <property type="entry name" value="Integrase-like_N"/>
</dbReference>
<evidence type="ECO:0000313" key="9">
    <source>
        <dbReference type="EMBL" id="MCF4142113.1"/>
    </source>
</evidence>
<dbReference type="InterPro" id="IPR048300">
    <property type="entry name" value="TACO1_YebC-like_2nd/3rd_dom"/>
</dbReference>
<evidence type="ECO:0000256" key="4">
    <source>
        <dbReference type="ARBA" id="ARBA00023125"/>
    </source>
</evidence>
<dbReference type="PANTHER" id="PTHR12532:SF6">
    <property type="entry name" value="TRANSCRIPTIONAL REGULATORY PROTEIN YEBC-RELATED"/>
    <property type="match status" value="1"/>
</dbReference>
<dbReference type="GO" id="GO:0003677">
    <property type="term" value="F:DNA binding"/>
    <property type="evidence" value="ECO:0007669"/>
    <property type="project" value="UniProtKB-KW"/>
</dbReference>
<dbReference type="InterPro" id="IPR026564">
    <property type="entry name" value="Transcrip_reg_TACO1-like_dom3"/>
</dbReference>
<dbReference type="RefSeq" id="WP_236098864.1">
    <property type="nucleotide sequence ID" value="NZ_JAKGUD010000003.1"/>
</dbReference>
<dbReference type="NCBIfam" id="TIGR01033">
    <property type="entry name" value="YebC/PmpR family DNA-binding transcriptional regulator"/>
    <property type="match status" value="1"/>
</dbReference>
<feature type="domain" description="TACO1/YebC-like second and third" evidence="7">
    <location>
        <begin position="82"/>
        <end position="237"/>
    </location>
</feature>
<dbReference type="Pfam" id="PF01709">
    <property type="entry name" value="Transcrip_reg"/>
    <property type="match status" value="1"/>
</dbReference>
<reference evidence="9 10" key="1">
    <citation type="submission" date="2022-01" db="EMBL/GenBank/DDBJ databases">
        <title>Dethiosulfovibrio faecalis sp. nov., a novel proteolytic, non-sulfur-reducing bacterium isolated from a marine aquaculture solid waste bioreactor.</title>
        <authorList>
            <person name="Grabowski S."/>
            <person name="Apolinario E."/>
            <person name="Schneider N."/>
            <person name="Marshall C.W."/>
            <person name="Sowers K.R."/>
        </authorList>
    </citation>
    <scope>NUCLEOTIDE SEQUENCE [LARGE SCALE GENOMIC DNA]</scope>
    <source>
        <strain evidence="9 10">DSM 12537</strain>
    </source>
</reference>
<dbReference type="NCBIfam" id="NF009044">
    <property type="entry name" value="PRK12378.1"/>
    <property type="match status" value="1"/>
</dbReference>
<keyword evidence="3 6" id="KW-0805">Transcription regulation</keyword>
<evidence type="ECO:0000256" key="1">
    <source>
        <dbReference type="ARBA" id="ARBA00008724"/>
    </source>
</evidence>
<dbReference type="InterPro" id="IPR002876">
    <property type="entry name" value="Transcrip_reg_TACO1-like"/>
</dbReference>
<gene>
    <name evidence="9" type="ORF">L2W38_04730</name>
</gene>
<dbReference type="SUPFAM" id="SSF75625">
    <property type="entry name" value="YebC-like"/>
    <property type="match status" value="1"/>
</dbReference>
<accession>A0ABS9EQL4</accession>
<dbReference type="Pfam" id="PF20772">
    <property type="entry name" value="TACO1_YebC_N"/>
    <property type="match status" value="1"/>
</dbReference>
<evidence type="ECO:0000259" key="8">
    <source>
        <dbReference type="Pfam" id="PF20772"/>
    </source>
</evidence>
<evidence type="ECO:0000313" key="10">
    <source>
        <dbReference type="Proteomes" id="UP001200430"/>
    </source>
</evidence>
<proteinExistence type="inferred from homology"/>
<evidence type="ECO:0000256" key="5">
    <source>
        <dbReference type="ARBA" id="ARBA00023163"/>
    </source>
</evidence>
<protein>
    <recommendedName>
        <fullName evidence="6">Probable transcriptional regulatory protein L2W38_04730</fullName>
    </recommendedName>
</protein>
<evidence type="ECO:0000259" key="7">
    <source>
        <dbReference type="Pfam" id="PF01709"/>
    </source>
</evidence>
<comment type="similarity">
    <text evidence="1 6">Belongs to the TACO1 family.</text>
</comment>
<dbReference type="InterPro" id="IPR049083">
    <property type="entry name" value="TACO1_YebC_N"/>
</dbReference>
<dbReference type="Gene3D" id="3.30.70.980">
    <property type="match status" value="2"/>
</dbReference>
<evidence type="ECO:0000256" key="6">
    <source>
        <dbReference type="HAMAP-Rule" id="MF_00693"/>
    </source>
</evidence>
<keyword evidence="10" id="KW-1185">Reference proteome</keyword>
<dbReference type="Proteomes" id="UP001200430">
    <property type="component" value="Unassembled WGS sequence"/>
</dbReference>
<dbReference type="HAMAP" id="MF_00693">
    <property type="entry name" value="Transcrip_reg_TACO1"/>
    <property type="match status" value="1"/>
</dbReference>
<keyword evidence="2 6" id="KW-0963">Cytoplasm</keyword>
<name>A0ABS9EQL4_9BACT</name>
<feature type="domain" description="TACO1/YebC-like N-terminal" evidence="8">
    <location>
        <begin position="5"/>
        <end position="76"/>
    </location>
</feature>
<dbReference type="Gene3D" id="1.10.10.200">
    <property type="match status" value="1"/>
</dbReference>